<dbReference type="OrthoDB" id="2633250at2"/>
<feature type="domain" description="SMP-30/Gluconolactonase/LRE-like region" evidence="4">
    <location>
        <begin position="13"/>
        <end position="257"/>
    </location>
</feature>
<dbReference type="SUPFAM" id="SSF63829">
    <property type="entry name" value="Calcium-dependent phosphotriesterase"/>
    <property type="match status" value="1"/>
</dbReference>
<gene>
    <name evidence="5" type="ORF">SAMN06295998_110105</name>
</gene>
<sequence>MQIECVVSSRSMIGEGAVWDDRAQVLWWVDISAGLIHRYDPVTRENTAQEFGEPVGCLAIREAGGLVLATKSGFWLYAPDSGRRDHIADPEAHLPDNRFNDGATDAQGRFWAGSMKDGGAPQPMGQFYCLDADRVVHPWKDGIYTTNGLAFSPDGQTMYFSDSNARVRTIWACDYDTQTGTPGPARVFFDTRHVAGRPDGGTVDSEGCYWMAGVSGWQVYRISPEGEILLTIDMPVEKPTKPMFGGKDLDILFVTSIGADLTEGTDQPQAGGLFAITDLGATGLPQKRFAG</sequence>
<feature type="binding site" evidence="3">
    <location>
        <position position="15"/>
    </location>
    <ligand>
        <name>a divalent metal cation</name>
        <dbReference type="ChEBI" id="CHEBI:60240"/>
    </ligand>
</feature>
<feature type="active site" description="Proton donor/acceptor" evidence="2">
    <location>
        <position position="199"/>
    </location>
</feature>
<dbReference type="InterPro" id="IPR005511">
    <property type="entry name" value="SMP-30"/>
</dbReference>
<accession>A0A1W2D4P7</accession>
<organism evidence="5 6">
    <name type="scientific">Primorskyibacter flagellatus</name>
    <dbReference type="NCBI Taxonomy" id="1387277"/>
    <lineage>
        <taxon>Bacteria</taxon>
        <taxon>Pseudomonadati</taxon>
        <taxon>Pseudomonadota</taxon>
        <taxon>Alphaproteobacteria</taxon>
        <taxon>Rhodobacterales</taxon>
        <taxon>Roseobacteraceae</taxon>
        <taxon>Primorskyibacter</taxon>
    </lineage>
</organism>
<dbReference type="EMBL" id="FWYD01000010">
    <property type="protein sequence ID" value="SMC92074.1"/>
    <property type="molecule type" value="Genomic_DNA"/>
</dbReference>
<comment type="cofactor">
    <cofactor evidence="3">
        <name>Zn(2+)</name>
        <dbReference type="ChEBI" id="CHEBI:29105"/>
    </cofactor>
    <text evidence="3">Binds 1 divalent metal cation per subunit.</text>
</comment>
<dbReference type="AlphaFoldDB" id="A0A1W2D4P7"/>
<proteinExistence type="inferred from homology"/>
<evidence type="ECO:0000256" key="2">
    <source>
        <dbReference type="PIRSR" id="PIRSR605511-1"/>
    </source>
</evidence>
<dbReference type="GO" id="GO:0005509">
    <property type="term" value="F:calcium ion binding"/>
    <property type="evidence" value="ECO:0007669"/>
    <property type="project" value="TreeGrafter"/>
</dbReference>
<dbReference type="PRINTS" id="PR01790">
    <property type="entry name" value="SMP30FAMILY"/>
</dbReference>
<name>A0A1W2D4P7_9RHOB</name>
<dbReference type="PANTHER" id="PTHR10907:SF47">
    <property type="entry name" value="REGUCALCIN"/>
    <property type="match status" value="1"/>
</dbReference>
<keyword evidence="3" id="KW-0479">Metal-binding</keyword>
<dbReference type="Proteomes" id="UP000192330">
    <property type="component" value="Unassembled WGS sequence"/>
</dbReference>
<dbReference type="PANTHER" id="PTHR10907">
    <property type="entry name" value="REGUCALCIN"/>
    <property type="match status" value="1"/>
</dbReference>
<reference evidence="5 6" key="1">
    <citation type="submission" date="2017-04" db="EMBL/GenBank/DDBJ databases">
        <authorList>
            <person name="Afonso C.L."/>
            <person name="Miller P.J."/>
            <person name="Scott M.A."/>
            <person name="Spackman E."/>
            <person name="Goraichik I."/>
            <person name="Dimitrov K.M."/>
            <person name="Suarez D.L."/>
            <person name="Swayne D.E."/>
        </authorList>
    </citation>
    <scope>NUCLEOTIDE SEQUENCE [LARGE SCALE GENOMIC DNA]</scope>
    <source>
        <strain evidence="5 6">CGMCC 1.12644</strain>
    </source>
</reference>
<dbReference type="RefSeq" id="WP_084353478.1">
    <property type="nucleotide sequence ID" value="NZ_FWYD01000010.1"/>
</dbReference>
<protein>
    <submittedName>
        <fullName evidence="5">Sugar lactone lactonase YvrE</fullName>
    </submittedName>
</protein>
<feature type="binding site" evidence="3">
    <location>
        <position position="147"/>
    </location>
    <ligand>
        <name>a divalent metal cation</name>
        <dbReference type="ChEBI" id="CHEBI:60240"/>
    </ligand>
</feature>
<evidence type="ECO:0000256" key="1">
    <source>
        <dbReference type="ARBA" id="ARBA00008853"/>
    </source>
</evidence>
<dbReference type="STRING" id="1387277.SAMN06295998_110105"/>
<feature type="binding site" evidence="3">
    <location>
        <position position="100"/>
    </location>
    <ligand>
        <name>substrate</name>
    </ligand>
</feature>
<keyword evidence="6" id="KW-1185">Reference proteome</keyword>
<evidence type="ECO:0000259" key="4">
    <source>
        <dbReference type="Pfam" id="PF08450"/>
    </source>
</evidence>
<feature type="binding site" evidence="3">
    <location>
        <position position="199"/>
    </location>
    <ligand>
        <name>a divalent metal cation</name>
        <dbReference type="ChEBI" id="CHEBI:60240"/>
    </ligand>
</feature>
<dbReference type="GO" id="GO:0019853">
    <property type="term" value="P:L-ascorbic acid biosynthetic process"/>
    <property type="evidence" value="ECO:0007669"/>
    <property type="project" value="TreeGrafter"/>
</dbReference>
<dbReference type="InterPro" id="IPR011042">
    <property type="entry name" value="6-blade_b-propeller_TolB-like"/>
</dbReference>
<evidence type="ECO:0000313" key="5">
    <source>
        <dbReference type="EMBL" id="SMC92074.1"/>
    </source>
</evidence>
<dbReference type="GO" id="GO:0004341">
    <property type="term" value="F:gluconolactonase activity"/>
    <property type="evidence" value="ECO:0007669"/>
    <property type="project" value="TreeGrafter"/>
</dbReference>
<keyword evidence="3" id="KW-0862">Zinc</keyword>
<comment type="similarity">
    <text evidence="1">Belongs to the SMP-30/CGR1 family.</text>
</comment>
<feature type="binding site" evidence="3">
    <location>
        <position position="98"/>
    </location>
    <ligand>
        <name>substrate</name>
    </ligand>
</feature>
<dbReference type="InterPro" id="IPR013658">
    <property type="entry name" value="SGL"/>
</dbReference>
<dbReference type="Pfam" id="PF08450">
    <property type="entry name" value="SGL"/>
    <property type="match status" value="1"/>
</dbReference>
<evidence type="ECO:0000256" key="3">
    <source>
        <dbReference type="PIRSR" id="PIRSR605511-2"/>
    </source>
</evidence>
<evidence type="ECO:0000313" key="6">
    <source>
        <dbReference type="Proteomes" id="UP000192330"/>
    </source>
</evidence>
<dbReference type="Gene3D" id="2.120.10.30">
    <property type="entry name" value="TolB, C-terminal domain"/>
    <property type="match status" value="1"/>
</dbReference>